<dbReference type="CDD" id="cd16630">
    <property type="entry name" value="RING-HC_RBR_RNF216"/>
    <property type="match status" value="1"/>
</dbReference>
<keyword evidence="5" id="KW-0863">Zinc-finger</keyword>
<keyword evidence="3" id="KW-0479">Metal-binding</keyword>
<dbReference type="CDD" id="cd20339">
    <property type="entry name" value="BRcat_RBR_RNF216"/>
    <property type="match status" value="1"/>
</dbReference>
<evidence type="ECO:0000313" key="11">
    <source>
        <dbReference type="Proteomes" id="UP000565441"/>
    </source>
</evidence>
<organism evidence="10 11">
    <name type="scientific">Tricholomella constricta</name>
    <dbReference type="NCBI Taxonomy" id="117010"/>
    <lineage>
        <taxon>Eukaryota</taxon>
        <taxon>Fungi</taxon>
        <taxon>Dikarya</taxon>
        <taxon>Basidiomycota</taxon>
        <taxon>Agaricomycotina</taxon>
        <taxon>Agaricomycetes</taxon>
        <taxon>Agaricomycetidae</taxon>
        <taxon>Agaricales</taxon>
        <taxon>Tricholomatineae</taxon>
        <taxon>Lyophyllaceae</taxon>
        <taxon>Tricholomella</taxon>
    </lineage>
</organism>
<dbReference type="GO" id="GO:0008270">
    <property type="term" value="F:zinc ion binding"/>
    <property type="evidence" value="ECO:0007669"/>
    <property type="project" value="UniProtKB-KW"/>
</dbReference>
<dbReference type="InterPro" id="IPR013083">
    <property type="entry name" value="Znf_RING/FYVE/PHD"/>
</dbReference>
<dbReference type="AlphaFoldDB" id="A0A8H5H3U8"/>
<dbReference type="InterPro" id="IPR047544">
    <property type="entry name" value="RING-HC_RBR_RNF216"/>
</dbReference>
<evidence type="ECO:0000256" key="2">
    <source>
        <dbReference type="ARBA" id="ARBA00022679"/>
    </source>
</evidence>
<protein>
    <recommendedName>
        <fullName evidence="9">RING-type domain-containing protein</fullName>
    </recommendedName>
</protein>
<keyword evidence="11" id="KW-1185">Reference proteome</keyword>
<dbReference type="Gene3D" id="1.20.120.1750">
    <property type="match status" value="1"/>
</dbReference>
<dbReference type="SUPFAM" id="SSF57850">
    <property type="entry name" value="RING/U-box"/>
    <property type="match status" value="1"/>
</dbReference>
<dbReference type="InterPro" id="IPR047545">
    <property type="entry name" value="BRcat_RBR_RNF216"/>
</dbReference>
<feature type="chain" id="PRO_5034946613" description="RING-type domain-containing protein" evidence="8">
    <location>
        <begin position="26"/>
        <end position="374"/>
    </location>
</feature>
<proteinExistence type="predicted"/>
<feature type="signal peptide" evidence="8">
    <location>
        <begin position="1"/>
        <end position="25"/>
    </location>
</feature>
<evidence type="ECO:0000256" key="7">
    <source>
        <dbReference type="ARBA" id="ARBA00022833"/>
    </source>
</evidence>
<evidence type="ECO:0000256" key="3">
    <source>
        <dbReference type="ARBA" id="ARBA00022723"/>
    </source>
</evidence>
<evidence type="ECO:0000313" key="10">
    <source>
        <dbReference type="EMBL" id="KAF5376136.1"/>
    </source>
</evidence>
<evidence type="ECO:0000256" key="6">
    <source>
        <dbReference type="ARBA" id="ARBA00022786"/>
    </source>
</evidence>
<dbReference type="InterPro" id="IPR044066">
    <property type="entry name" value="TRIAD_supradom"/>
</dbReference>
<name>A0A8H5H3U8_9AGAR</name>
<dbReference type="Pfam" id="PF26200">
    <property type="entry name" value="Rcat_RNF216"/>
    <property type="match status" value="1"/>
</dbReference>
<keyword evidence="4" id="KW-0677">Repeat</keyword>
<keyword evidence="8" id="KW-0732">Signal</keyword>
<evidence type="ECO:0000259" key="9">
    <source>
        <dbReference type="PROSITE" id="PS51873"/>
    </source>
</evidence>
<dbReference type="Gene3D" id="3.30.40.10">
    <property type="entry name" value="Zinc/RING finger domain, C3HC4 (zinc finger)"/>
    <property type="match status" value="1"/>
</dbReference>
<dbReference type="PANTHER" id="PTHR22770:SF47">
    <property type="entry name" value="E3 UBIQUITIN-PROTEIN LIGASE RNF216"/>
    <property type="match status" value="1"/>
</dbReference>
<dbReference type="OrthoDB" id="10009520at2759"/>
<comment type="pathway">
    <text evidence="1">Protein modification; protein ubiquitination.</text>
</comment>
<dbReference type="EMBL" id="JAACJP010000030">
    <property type="protein sequence ID" value="KAF5376136.1"/>
    <property type="molecule type" value="Genomic_DNA"/>
</dbReference>
<reference evidence="10 11" key="1">
    <citation type="journal article" date="2020" name="ISME J.">
        <title>Uncovering the hidden diversity of litter-decomposition mechanisms in mushroom-forming fungi.</title>
        <authorList>
            <person name="Floudas D."/>
            <person name="Bentzer J."/>
            <person name="Ahren D."/>
            <person name="Johansson T."/>
            <person name="Persson P."/>
            <person name="Tunlid A."/>
        </authorList>
    </citation>
    <scope>NUCLEOTIDE SEQUENCE [LARGE SCALE GENOMIC DNA]</scope>
    <source>
        <strain evidence="10 11">CBS 661.87</strain>
    </source>
</reference>
<dbReference type="GO" id="GO:0016740">
    <property type="term" value="F:transferase activity"/>
    <property type="evidence" value="ECO:0007669"/>
    <property type="project" value="UniProtKB-KW"/>
</dbReference>
<dbReference type="PANTHER" id="PTHR22770">
    <property type="entry name" value="UBIQUITIN CONJUGATING ENZYME 7 INTERACTING PROTEIN-RELATED"/>
    <property type="match status" value="1"/>
</dbReference>
<dbReference type="InterPro" id="IPR051628">
    <property type="entry name" value="LUBAC_E3_Ligases"/>
</dbReference>
<accession>A0A8H5H3U8</accession>
<sequence length="374" mass="41827">MSFCTFQQLLRIVAGLLFLMASIVASLPSSGTSRPSTRLDRDFDSKTVAEFVERILEIMPGEDSNQLHVLVEEAIVNGEDGVVETVIDVLLNDHQEDSGNDATEQENLQDAVECGCCFATYPFEEMIQCPETHLFCSPCMNTHSSILLGSHNPDILCMDQSGCTAEISPSELRRCLPTKTIELWERVKQRRDLESAGLDNLLYCPFCDWACIISENDAGQILMCRNRKVCGVISCRWCKKLDHRPNMCEVDSKGKHHVDEAMSGALVRQCPGCKKPFIKETGCNKMKCPSANCGTYSCYICRQIIKGYDHFDQTIGTADRRSETCRLWDAVDERHAEDVRVAAERALKEYHLQNTKVDIKSVEGVEHPASTAVA</sequence>
<evidence type="ECO:0000256" key="4">
    <source>
        <dbReference type="ARBA" id="ARBA00022737"/>
    </source>
</evidence>
<dbReference type="InterPro" id="IPR047546">
    <property type="entry name" value="Rcat_RBR_RNF216"/>
</dbReference>
<gene>
    <name evidence="10" type="ORF">D9615_007703</name>
</gene>
<feature type="domain" description="RING-type" evidence="9">
    <location>
        <begin position="110"/>
        <end position="322"/>
    </location>
</feature>
<keyword evidence="6" id="KW-0833">Ubl conjugation pathway</keyword>
<dbReference type="CDD" id="cd20353">
    <property type="entry name" value="Rcat_RBR_RNF216"/>
    <property type="match status" value="1"/>
</dbReference>
<evidence type="ECO:0000256" key="8">
    <source>
        <dbReference type="SAM" id="SignalP"/>
    </source>
</evidence>
<keyword evidence="2" id="KW-0808">Transferase</keyword>
<evidence type="ECO:0000256" key="1">
    <source>
        <dbReference type="ARBA" id="ARBA00004906"/>
    </source>
</evidence>
<dbReference type="PROSITE" id="PS51873">
    <property type="entry name" value="TRIAD"/>
    <property type="match status" value="1"/>
</dbReference>
<evidence type="ECO:0000256" key="5">
    <source>
        <dbReference type="ARBA" id="ARBA00022771"/>
    </source>
</evidence>
<dbReference type="Proteomes" id="UP000565441">
    <property type="component" value="Unassembled WGS sequence"/>
</dbReference>
<comment type="caution">
    <text evidence="10">The sequence shown here is derived from an EMBL/GenBank/DDBJ whole genome shotgun (WGS) entry which is preliminary data.</text>
</comment>
<keyword evidence="7" id="KW-0862">Zinc</keyword>